<dbReference type="RefSeq" id="WP_379019433.1">
    <property type="nucleotide sequence ID" value="NZ_JBHRTA010000008.1"/>
</dbReference>
<sequence>MGSDMEWDGATLGKDCIRLRGLVLAQSELLLDSFCSGQTKVRLSPNQDQTKAKRSSEAMPKKAPEKGIANGMVAGGQPSQNWFDHGKAIVRLLFGHASAASRSVVEGFPKPGRTIVEALSKDCRTAVEHQSNSSRRIVCLYIVSVLEGKETDKLLWS</sequence>
<comment type="caution">
    <text evidence="2">The sequence shown here is derived from an EMBL/GenBank/DDBJ whole genome shotgun (WGS) entry which is preliminary data.</text>
</comment>
<accession>A0ABV7JHK9</accession>
<keyword evidence="3" id="KW-1185">Reference proteome</keyword>
<evidence type="ECO:0000256" key="1">
    <source>
        <dbReference type="SAM" id="MobiDB-lite"/>
    </source>
</evidence>
<dbReference type="Proteomes" id="UP001595526">
    <property type="component" value="Unassembled WGS sequence"/>
</dbReference>
<evidence type="ECO:0000313" key="3">
    <source>
        <dbReference type="Proteomes" id="UP001595526"/>
    </source>
</evidence>
<evidence type="ECO:0000313" key="2">
    <source>
        <dbReference type="EMBL" id="MFC3196582.1"/>
    </source>
</evidence>
<dbReference type="EMBL" id="JBHRTA010000008">
    <property type="protein sequence ID" value="MFC3196582.1"/>
    <property type="molecule type" value="Genomic_DNA"/>
</dbReference>
<proteinExistence type="predicted"/>
<feature type="compositionally biased region" description="Basic and acidic residues" evidence="1">
    <location>
        <begin position="50"/>
        <end position="65"/>
    </location>
</feature>
<reference evidence="3" key="1">
    <citation type="journal article" date="2019" name="Int. J. Syst. Evol. Microbiol.">
        <title>The Global Catalogue of Microorganisms (GCM) 10K type strain sequencing project: providing services to taxonomists for standard genome sequencing and annotation.</title>
        <authorList>
            <consortium name="The Broad Institute Genomics Platform"/>
            <consortium name="The Broad Institute Genome Sequencing Center for Infectious Disease"/>
            <person name="Wu L."/>
            <person name="Ma J."/>
        </authorList>
    </citation>
    <scope>NUCLEOTIDE SEQUENCE [LARGE SCALE GENOMIC DNA]</scope>
    <source>
        <strain evidence="3">KCTC 52416</strain>
    </source>
</reference>
<gene>
    <name evidence="2" type="ORF">ACFOET_03050</name>
</gene>
<feature type="region of interest" description="Disordered" evidence="1">
    <location>
        <begin position="42"/>
        <end position="71"/>
    </location>
</feature>
<organism evidence="2 3">
    <name type="scientific">Parapedobacter deserti</name>
    <dbReference type="NCBI Taxonomy" id="1912957"/>
    <lineage>
        <taxon>Bacteria</taxon>
        <taxon>Pseudomonadati</taxon>
        <taxon>Bacteroidota</taxon>
        <taxon>Sphingobacteriia</taxon>
        <taxon>Sphingobacteriales</taxon>
        <taxon>Sphingobacteriaceae</taxon>
        <taxon>Parapedobacter</taxon>
    </lineage>
</organism>
<name>A0ABV7JHK9_9SPHI</name>
<protein>
    <submittedName>
        <fullName evidence="2">Uncharacterized protein</fullName>
    </submittedName>
</protein>